<feature type="region of interest" description="Disordered" evidence="1">
    <location>
        <begin position="1"/>
        <end position="31"/>
    </location>
</feature>
<dbReference type="AlphaFoldDB" id="Q6ZKV5"/>
<dbReference type="EMBL" id="AP003859">
    <property type="protein sequence ID" value="BAD05193.1"/>
    <property type="molecule type" value="Genomic_DNA"/>
</dbReference>
<feature type="compositionally biased region" description="Gly residues" evidence="1">
    <location>
        <begin position="50"/>
        <end position="65"/>
    </location>
</feature>
<organism evidence="2 3">
    <name type="scientific">Oryza sativa subsp. japonica</name>
    <name type="common">Rice</name>
    <dbReference type="NCBI Taxonomy" id="39947"/>
    <lineage>
        <taxon>Eukaryota</taxon>
        <taxon>Viridiplantae</taxon>
        <taxon>Streptophyta</taxon>
        <taxon>Embryophyta</taxon>
        <taxon>Tracheophyta</taxon>
        <taxon>Spermatophyta</taxon>
        <taxon>Magnoliopsida</taxon>
        <taxon>Liliopsida</taxon>
        <taxon>Poales</taxon>
        <taxon>Poaceae</taxon>
        <taxon>BOP clade</taxon>
        <taxon>Oryzoideae</taxon>
        <taxon>Oryzeae</taxon>
        <taxon>Oryzinae</taxon>
        <taxon>Oryza</taxon>
        <taxon>Oryza sativa</taxon>
    </lineage>
</organism>
<name>Q6ZKV5_ORYSJ</name>
<evidence type="ECO:0000313" key="3">
    <source>
        <dbReference type="Proteomes" id="UP000000763"/>
    </source>
</evidence>
<accession>Q6ZKV5</accession>
<feature type="region of interest" description="Disordered" evidence="1">
    <location>
        <begin position="48"/>
        <end position="77"/>
    </location>
</feature>
<dbReference type="Proteomes" id="UP000000763">
    <property type="component" value="Chromosome 8"/>
</dbReference>
<reference evidence="3" key="1">
    <citation type="journal article" date="2005" name="Nature">
        <title>The map-based sequence of the rice genome.</title>
        <authorList>
            <consortium name="International rice genome sequencing project (IRGSP)"/>
            <person name="Matsumoto T."/>
            <person name="Wu J."/>
            <person name="Kanamori H."/>
            <person name="Katayose Y."/>
            <person name="Fujisawa M."/>
            <person name="Namiki N."/>
            <person name="Mizuno H."/>
            <person name="Yamamoto K."/>
            <person name="Antonio B.A."/>
            <person name="Baba T."/>
            <person name="Sakata K."/>
            <person name="Nagamura Y."/>
            <person name="Aoki H."/>
            <person name="Arikawa K."/>
            <person name="Arita K."/>
            <person name="Bito T."/>
            <person name="Chiden Y."/>
            <person name="Fujitsuka N."/>
            <person name="Fukunaka R."/>
            <person name="Hamada M."/>
            <person name="Harada C."/>
            <person name="Hayashi A."/>
            <person name="Hijishita S."/>
            <person name="Honda M."/>
            <person name="Hosokawa S."/>
            <person name="Ichikawa Y."/>
            <person name="Idonuma A."/>
            <person name="Iijima M."/>
            <person name="Ikeda M."/>
            <person name="Ikeno M."/>
            <person name="Ito K."/>
            <person name="Ito S."/>
            <person name="Ito T."/>
            <person name="Ito Y."/>
            <person name="Ito Y."/>
            <person name="Iwabuchi A."/>
            <person name="Kamiya K."/>
            <person name="Karasawa W."/>
            <person name="Kurita K."/>
            <person name="Katagiri S."/>
            <person name="Kikuta A."/>
            <person name="Kobayashi H."/>
            <person name="Kobayashi N."/>
            <person name="Machita K."/>
            <person name="Maehara T."/>
            <person name="Masukawa M."/>
            <person name="Mizubayashi T."/>
            <person name="Mukai Y."/>
            <person name="Nagasaki H."/>
            <person name="Nagata Y."/>
            <person name="Naito S."/>
            <person name="Nakashima M."/>
            <person name="Nakama Y."/>
            <person name="Nakamichi Y."/>
            <person name="Nakamura M."/>
            <person name="Meguro A."/>
            <person name="Negishi M."/>
            <person name="Ohta I."/>
            <person name="Ohta T."/>
            <person name="Okamoto M."/>
            <person name="Ono N."/>
            <person name="Saji S."/>
            <person name="Sakaguchi M."/>
            <person name="Sakai K."/>
            <person name="Shibata M."/>
            <person name="Shimokawa T."/>
            <person name="Song J."/>
            <person name="Takazaki Y."/>
            <person name="Terasawa K."/>
            <person name="Tsugane M."/>
            <person name="Tsuji K."/>
            <person name="Ueda S."/>
            <person name="Waki K."/>
            <person name="Yamagata H."/>
            <person name="Yamamoto M."/>
            <person name="Yamamoto S."/>
            <person name="Yamane H."/>
            <person name="Yoshiki S."/>
            <person name="Yoshihara R."/>
            <person name="Yukawa K."/>
            <person name="Zhong H."/>
            <person name="Yano M."/>
            <person name="Yuan Q."/>
            <person name="Ouyang S."/>
            <person name="Liu J."/>
            <person name="Jones K.M."/>
            <person name="Gansberger K."/>
            <person name="Moffat K."/>
            <person name="Hill J."/>
            <person name="Bera J."/>
            <person name="Fadrosh D."/>
            <person name="Jin S."/>
            <person name="Johri S."/>
            <person name="Kim M."/>
            <person name="Overton L."/>
            <person name="Reardon M."/>
            <person name="Tsitrin T."/>
            <person name="Vuong H."/>
            <person name="Weaver B."/>
            <person name="Ciecko A."/>
            <person name="Tallon L."/>
            <person name="Jackson J."/>
            <person name="Pai G."/>
            <person name="Aken S.V."/>
            <person name="Utterback T."/>
            <person name="Reidmuller S."/>
            <person name="Feldblyum T."/>
            <person name="Hsiao J."/>
            <person name="Zismann V."/>
            <person name="Iobst S."/>
            <person name="de Vazeille A.R."/>
            <person name="Buell C.R."/>
            <person name="Ying K."/>
            <person name="Li Y."/>
            <person name="Lu T."/>
            <person name="Huang Y."/>
            <person name="Zhao Q."/>
            <person name="Feng Q."/>
            <person name="Zhang L."/>
            <person name="Zhu J."/>
            <person name="Weng Q."/>
            <person name="Mu J."/>
            <person name="Lu Y."/>
            <person name="Fan D."/>
            <person name="Liu Y."/>
            <person name="Guan J."/>
            <person name="Zhang Y."/>
            <person name="Yu S."/>
            <person name="Liu X."/>
            <person name="Zhang Y."/>
            <person name="Hong G."/>
            <person name="Han B."/>
            <person name="Choisne N."/>
            <person name="Demange N."/>
            <person name="Orjeda G."/>
            <person name="Samain S."/>
            <person name="Cattolico L."/>
            <person name="Pelletier E."/>
            <person name="Couloux A."/>
            <person name="Segurens B."/>
            <person name="Wincker P."/>
            <person name="D'Hont A."/>
            <person name="Scarpelli C."/>
            <person name="Weissenbach J."/>
            <person name="Salanoubat M."/>
            <person name="Quetier F."/>
            <person name="Yu Y."/>
            <person name="Kim H.R."/>
            <person name="Rambo T."/>
            <person name="Currie J."/>
            <person name="Collura K."/>
            <person name="Luo M."/>
            <person name="Yang T."/>
            <person name="Ammiraju J.S.S."/>
            <person name="Engler F."/>
            <person name="Soderlund C."/>
            <person name="Wing R.A."/>
            <person name="Palmer L.E."/>
            <person name="de la Bastide M."/>
            <person name="Spiegel L."/>
            <person name="Nascimento L."/>
            <person name="Zutavern T."/>
            <person name="O'Shaughnessy A."/>
            <person name="Dike S."/>
            <person name="Dedhia N."/>
            <person name="Preston R."/>
            <person name="Balija V."/>
            <person name="McCombie W.R."/>
            <person name="Chow T."/>
            <person name="Chen H."/>
            <person name="Chung M."/>
            <person name="Chen C."/>
            <person name="Shaw J."/>
            <person name="Wu H."/>
            <person name="Hsiao K."/>
            <person name="Chao Y."/>
            <person name="Chu M."/>
            <person name="Cheng C."/>
            <person name="Hour A."/>
            <person name="Lee P."/>
            <person name="Lin S."/>
            <person name="Lin Y."/>
            <person name="Liou J."/>
            <person name="Liu S."/>
            <person name="Hsing Y."/>
            <person name="Raghuvanshi S."/>
            <person name="Mohanty A."/>
            <person name="Bharti A.K."/>
            <person name="Gaur A."/>
            <person name="Gupta V."/>
            <person name="Kumar D."/>
            <person name="Ravi V."/>
            <person name="Vij S."/>
            <person name="Kapur A."/>
            <person name="Khurana P."/>
            <person name="Khurana P."/>
            <person name="Khurana J.P."/>
            <person name="Tyagi A.K."/>
            <person name="Gaikwad K."/>
            <person name="Singh A."/>
            <person name="Dalal V."/>
            <person name="Srivastava S."/>
            <person name="Dixit A."/>
            <person name="Pal A.K."/>
            <person name="Ghazi I.A."/>
            <person name="Yadav M."/>
            <person name="Pandit A."/>
            <person name="Bhargava A."/>
            <person name="Sureshbabu K."/>
            <person name="Batra K."/>
            <person name="Sharma T.R."/>
            <person name="Mohapatra T."/>
            <person name="Singh N.K."/>
            <person name="Messing J."/>
            <person name="Nelson A.B."/>
            <person name="Fuks G."/>
            <person name="Kavchok S."/>
            <person name="Keizer G."/>
            <person name="Linton E."/>
            <person name="Llaca V."/>
            <person name="Song R."/>
            <person name="Tanyolac B."/>
            <person name="Young S."/>
            <person name="Ho-Il K."/>
            <person name="Hahn J.H."/>
            <person name="Sangsakoo G."/>
            <person name="Vanavichit A."/>
            <person name="de Mattos Luiz.A.T."/>
            <person name="Zimmer P.D."/>
            <person name="Malone G."/>
            <person name="Dellagostin O."/>
            <person name="de Oliveira A.C."/>
            <person name="Bevan M."/>
            <person name="Bancroft I."/>
            <person name="Minx P."/>
            <person name="Cordum H."/>
            <person name="Wilson R."/>
            <person name="Cheng Z."/>
            <person name="Jin W."/>
            <person name="Jiang J."/>
            <person name="Leong S.A."/>
            <person name="Iwama H."/>
            <person name="Gojobori T."/>
            <person name="Itoh T."/>
            <person name="Niimura Y."/>
            <person name="Fujii Y."/>
            <person name="Habara T."/>
            <person name="Sakai H."/>
            <person name="Sato Y."/>
            <person name="Wilson G."/>
            <person name="Kumar K."/>
            <person name="McCouch S."/>
            <person name="Juretic N."/>
            <person name="Hoen D."/>
            <person name="Wright S."/>
            <person name="Bruskiewich R."/>
            <person name="Bureau T."/>
            <person name="Miyao A."/>
            <person name="Hirochika H."/>
            <person name="Nishikawa T."/>
            <person name="Kadowaki K."/>
            <person name="Sugiura M."/>
            <person name="Burr B."/>
            <person name="Sasaki T."/>
        </authorList>
    </citation>
    <scope>NUCLEOTIDE SEQUENCE [LARGE SCALE GENOMIC DNA]</scope>
    <source>
        <strain evidence="3">cv. Nipponbare</strain>
    </source>
</reference>
<evidence type="ECO:0000256" key="1">
    <source>
        <dbReference type="SAM" id="MobiDB-lite"/>
    </source>
</evidence>
<feature type="compositionally biased region" description="Basic residues" evidence="1">
    <location>
        <begin position="66"/>
        <end position="76"/>
    </location>
</feature>
<sequence>MPGGGGGCRALPSARSDGRGGGRATGGARRRSWCPPLCWIWREGRQRAVGSGGGGALPSAGSGGRRGGRRRRRQRPPLRWIWQEGRRRVAAEEGLVGDEADEYRNQP</sequence>
<proteinExistence type="predicted"/>
<gene>
    <name evidence="2" type="primary">OJ1033_B09.20</name>
</gene>
<protein>
    <submittedName>
        <fullName evidence="2">Uncharacterized protein</fullName>
    </submittedName>
</protein>
<reference evidence="3" key="2">
    <citation type="journal article" date="2008" name="Nucleic Acids Res.">
        <title>The rice annotation project database (RAP-DB): 2008 update.</title>
        <authorList>
            <consortium name="The rice annotation project (RAP)"/>
        </authorList>
    </citation>
    <scope>GENOME REANNOTATION</scope>
    <source>
        <strain evidence="3">cv. Nipponbare</strain>
    </source>
</reference>
<evidence type="ECO:0000313" key="2">
    <source>
        <dbReference type="EMBL" id="BAD05193.1"/>
    </source>
</evidence>